<dbReference type="GO" id="GO:0008171">
    <property type="term" value="F:O-methyltransferase activity"/>
    <property type="evidence" value="ECO:0007669"/>
    <property type="project" value="InterPro"/>
</dbReference>
<evidence type="ECO:0000256" key="1">
    <source>
        <dbReference type="ARBA" id="ARBA00022603"/>
    </source>
</evidence>
<dbReference type="Gene3D" id="1.20.58.1390">
    <property type="match status" value="1"/>
</dbReference>
<protein>
    <submittedName>
        <fullName evidence="6">Methyltransferase domain-containing protein</fullName>
    </submittedName>
</protein>
<dbReference type="PROSITE" id="PS51683">
    <property type="entry name" value="SAM_OMT_II"/>
    <property type="match status" value="1"/>
</dbReference>
<feature type="domain" description="O-methyltransferase C-terminal" evidence="4">
    <location>
        <begin position="117"/>
        <end position="326"/>
    </location>
</feature>
<keyword evidence="1 6" id="KW-0489">Methyltransferase</keyword>
<dbReference type="Gene3D" id="1.10.10.10">
    <property type="entry name" value="Winged helix-like DNA-binding domain superfamily/Winged helix DNA-binding domain"/>
    <property type="match status" value="1"/>
</dbReference>
<dbReference type="GO" id="GO:0032259">
    <property type="term" value="P:methylation"/>
    <property type="evidence" value="ECO:0007669"/>
    <property type="project" value="UniProtKB-KW"/>
</dbReference>
<evidence type="ECO:0000256" key="3">
    <source>
        <dbReference type="ARBA" id="ARBA00022691"/>
    </source>
</evidence>
<sequence>MELSELPVETQLEIMLADHYRFQYLVAACRAGLFVALENEPGLSVKDVAQRLGLEEQPARILLLGCTVLGLLRKEGGSYYNTPLTKGVSGDYEGTMTSIITRESRNMYRALTWLPESVQENTNVGLQRVMAGNSDNLYERLTENAELEAEFHTMMAFHSRKFGAAIKENLDLSGYRHLLDVGGGTAANAENLADRWPHLRMTIADLPSVADKARKRVGELGLADRVDVAGIDAFSDEFPSGCDAVLFAHFLEIWSPERIQQLLAKAYRALPPGGGLFIIAPYQHDDETGPVQAAYLSAYFLAFASGEGMVYTGREFEQWLGTAGFELTSRTVLGMEEAIMLCARKPS</sequence>
<dbReference type="RefSeq" id="WP_016467309.1">
    <property type="nucleotide sequence ID" value="NZ_BNEJ01000017.1"/>
</dbReference>
<reference evidence="6 7" key="1">
    <citation type="submission" date="2018-10" db="EMBL/GenBank/DDBJ databases">
        <title>Isolation of pseudouridimycin from Streptomyces albus DSM 40763.</title>
        <authorList>
            <person name="Rosenqvist P."/>
            <person name="Metsae-Ketelae M."/>
            <person name="Virta P."/>
        </authorList>
    </citation>
    <scope>NUCLEOTIDE SEQUENCE [LARGE SCALE GENOMIC DNA]</scope>
    <source>
        <strain evidence="6 7">DSM 40763</strain>
    </source>
</reference>
<evidence type="ECO:0000259" key="4">
    <source>
        <dbReference type="Pfam" id="PF00891"/>
    </source>
</evidence>
<dbReference type="Gene3D" id="3.40.50.150">
    <property type="entry name" value="Vaccinia Virus protein VP39"/>
    <property type="match status" value="1"/>
</dbReference>
<dbReference type="InterPro" id="IPR036390">
    <property type="entry name" value="WH_DNA-bd_sf"/>
</dbReference>
<name>A0A6C1BWK6_9ACTN</name>
<evidence type="ECO:0000313" key="6">
    <source>
        <dbReference type="EMBL" id="TGG74610.1"/>
    </source>
</evidence>
<dbReference type="Proteomes" id="UP000298111">
    <property type="component" value="Unassembled WGS sequence"/>
</dbReference>
<dbReference type="PANTHER" id="PTHR43712:SF2">
    <property type="entry name" value="O-METHYLTRANSFERASE CICE"/>
    <property type="match status" value="1"/>
</dbReference>
<gene>
    <name evidence="6" type="ORF">D8771_33905</name>
</gene>
<dbReference type="Pfam" id="PF00891">
    <property type="entry name" value="Methyltransf_2"/>
    <property type="match status" value="1"/>
</dbReference>
<dbReference type="EMBL" id="RCIY01000120">
    <property type="protein sequence ID" value="TGG74610.1"/>
    <property type="molecule type" value="Genomic_DNA"/>
</dbReference>
<evidence type="ECO:0000313" key="7">
    <source>
        <dbReference type="Proteomes" id="UP000298111"/>
    </source>
</evidence>
<dbReference type="Pfam" id="PF08100">
    <property type="entry name" value="Dimerisation"/>
    <property type="match status" value="1"/>
</dbReference>
<organism evidence="6 7">
    <name type="scientific">Streptomyces albus</name>
    <dbReference type="NCBI Taxonomy" id="1888"/>
    <lineage>
        <taxon>Bacteria</taxon>
        <taxon>Bacillati</taxon>
        <taxon>Actinomycetota</taxon>
        <taxon>Actinomycetes</taxon>
        <taxon>Kitasatosporales</taxon>
        <taxon>Streptomycetaceae</taxon>
        <taxon>Streptomyces</taxon>
    </lineage>
</organism>
<evidence type="ECO:0000259" key="5">
    <source>
        <dbReference type="Pfam" id="PF08100"/>
    </source>
</evidence>
<proteinExistence type="predicted"/>
<keyword evidence="2 6" id="KW-0808">Transferase</keyword>
<dbReference type="InterPro" id="IPR036388">
    <property type="entry name" value="WH-like_DNA-bd_sf"/>
</dbReference>
<dbReference type="InterPro" id="IPR001077">
    <property type="entry name" value="COMT_C"/>
</dbReference>
<dbReference type="InterPro" id="IPR012967">
    <property type="entry name" value="COMT_dimerisation"/>
</dbReference>
<keyword evidence="3" id="KW-0949">S-adenosyl-L-methionine</keyword>
<dbReference type="SUPFAM" id="SSF46785">
    <property type="entry name" value="Winged helix' DNA-binding domain"/>
    <property type="match status" value="1"/>
</dbReference>
<feature type="domain" description="O-methyltransferase dimerisation" evidence="5">
    <location>
        <begin position="20"/>
        <end position="85"/>
    </location>
</feature>
<evidence type="ECO:0000256" key="2">
    <source>
        <dbReference type="ARBA" id="ARBA00022679"/>
    </source>
</evidence>
<accession>A0A6C1BWK6</accession>
<dbReference type="InterPro" id="IPR029063">
    <property type="entry name" value="SAM-dependent_MTases_sf"/>
</dbReference>
<dbReference type="InterPro" id="IPR016461">
    <property type="entry name" value="COMT-like"/>
</dbReference>
<dbReference type="PANTHER" id="PTHR43712">
    <property type="entry name" value="PUTATIVE (AFU_ORTHOLOGUE AFUA_4G14580)-RELATED"/>
    <property type="match status" value="1"/>
</dbReference>
<dbReference type="GO" id="GO:0046983">
    <property type="term" value="F:protein dimerization activity"/>
    <property type="evidence" value="ECO:0007669"/>
    <property type="project" value="InterPro"/>
</dbReference>
<dbReference type="GeneID" id="75185348"/>
<dbReference type="AlphaFoldDB" id="A0A6C1BWK6"/>
<comment type="caution">
    <text evidence="6">The sequence shown here is derived from an EMBL/GenBank/DDBJ whole genome shotgun (WGS) entry which is preliminary data.</text>
</comment>
<dbReference type="SUPFAM" id="SSF53335">
    <property type="entry name" value="S-adenosyl-L-methionine-dependent methyltransferases"/>
    <property type="match status" value="1"/>
</dbReference>
<dbReference type="CDD" id="cd02440">
    <property type="entry name" value="AdoMet_MTases"/>
    <property type="match status" value="1"/>
</dbReference>